<sequence>MLYSTTWFLGVISLVMHLSNIVVAAEVNTVDDDVCQSNDVDCYFRRYSNLTLHRINPVKVGHVRHLELEPGKTYQMKTLAVKPPIFEISDFLSDAECDHIIYMAQNQGLETSSTVRDSSELDIKNLGENTEDEFKEWDCDGNGQIDMDEMLKTLDVQVGFSPDRQTVLDMYANTGLDQDQNGVISLEEFLKLNTTAIAVFIRHVKQEQPHTKGRHSEQTWLGEESAQDPVLKSIQRRVQRLTQLPTELVQASEYLQVVSYGPRGHYNCHLDSDFPSRDLECCHLLGVDLSRCRICRYLTVLYFLNDVEEGGETAFPLADNSTFDEKVWMRDEKNLCNLAKNCYSSNVVAKPSKGKAIMWYNHVIYEPTRWMGTVDHYSFHGGCDVRKGRKWIANSWIGVSNERQSDILNWIELARTLADKRKDNKKDEL</sequence>
<gene>
    <name evidence="12" type="primary">LOC116293081</name>
</gene>
<dbReference type="GO" id="GO:0005509">
    <property type="term" value="F:calcium ion binding"/>
    <property type="evidence" value="ECO:0007669"/>
    <property type="project" value="InterPro"/>
</dbReference>
<dbReference type="GO" id="GO:0005783">
    <property type="term" value="C:endoplasmic reticulum"/>
    <property type="evidence" value="ECO:0007669"/>
    <property type="project" value="TreeGrafter"/>
</dbReference>
<feature type="domain" description="EF-hand" evidence="9">
    <location>
        <begin position="125"/>
        <end position="160"/>
    </location>
</feature>
<evidence type="ECO:0000256" key="4">
    <source>
        <dbReference type="ARBA" id="ARBA00022896"/>
    </source>
</evidence>
<dbReference type="PROSITE" id="PS50222">
    <property type="entry name" value="EF_HAND_2"/>
    <property type="match status" value="1"/>
</dbReference>
<dbReference type="InterPro" id="IPR005123">
    <property type="entry name" value="Oxoglu/Fe-dep_dioxygenase_dom"/>
</dbReference>
<dbReference type="InParanoid" id="A0A6P8HUQ2"/>
<evidence type="ECO:0000256" key="3">
    <source>
        <dbReference type="ARBA" id="ARBA00022837"/>
    </source>
</evidence>
<dbReference type="InterPro" id="IPR011992">
    <property type="entry name" value="EF-hand-dom_pair"/>
</dbReference>
<dbReference type="PROSITE" id="PS51471">
    <property type="entry name" value="FE2OG_OXY"/>
    <property type="match status" value="1"/>
</dbReference>
<keyword evidence="5" id="KW-0223">Dioxygenase</keyword>
<dbReference type="KEGG" id="aten:116293081"/>
<dbReference type="OrthoDB" id="5954436at2759"/>
<evidence type="ECO:0000256" key="8">
    <source>
        <dbReference type="SAM" id="SignalP"/>
    </source>
</evidence>
<dbReference type="SUPFAM" id="SSF47473">
    <property type="entry name" value="EF-hand"/>
    <property type="match status" value="1"/>
</dbReference>
<evidence type="ECO:0000256" key="2">
    <source>
        <dbReference type="ARBA" id="ARBA00022723"/>
    </source>
</evidence>
<evidence type="ECO:0000256" key="7">
    <source>
        <dbReference type="ARBA" id="ARBA00023004"/>
    </source>
</evidence>
<dbReference type="PROSITE" id="PS00018">
    <property type="entry name" value="EF_HAND_1"/>
    <property type="match status" value="2"/>
</dbReference>
<dbReference type="InterPro" id="IPR045054">
    <property type="entry name" value="P4HA-like"/>
</dbReference>
<keyword evidence="2" id="KW-0479">Metal-binding</keyword>
<feature type="chain" id="PRO_5027596042" evidence="8">
    <location>
        <begin position="25"/>
        <end position="429"/>
    </location>
</feature>
<evidence type="ECO:0000256" key="6">
    <source>
        <dbReference type="ARBA" id="ARBA00023002"/>
    </source>
</evidence>
<dbReference type="GO" id="GO:0004656">
    <property type="term" value="F:procollagen-proline 4-dioxygenase activity"/>
    <property type="evidence" value="ECO:0007669"/>
    <property type="project" value="TreeGrafter"/>
</dbReference>
<keyword evidence="4" id="KW-0847">Vitamin C</keyword>
<dbReference type="Pfam" id="PF13640">
    <property type="entry name" value="2OG-FeII_Oxy_3"/>
    <property type="match status" value="1"/>
</dbReference>
<evidence type="ECO:0000259" key="10">
    <source>
        <dbReference type="PROSITE" id="PS51471"/>
    </source>
</evidence>
<dbReference type="InterPro" id="IPR002048">
    <property type="entry name" value="EF_hand_dom"/>
</dbReference>
<keyword evidence="6" id="KW-0560">Oxidoreductase</keyword>
<dbReference type="InterPro" id="IPR018247">
    <property type="entry name" value="EF_Hand_1_Ca_BS"/>
</dbReference>
<feature type="domain" description="Fe2OG dioxygenase" evidence="10">
    <location>
        <begin position="251"/>
        <end position="399"/>
    </location>
</feature>
<evidence type="ECO:0000313" key="11">
    <source>
        <dbReference type="Proteomes" id="UP000515163"/>
    </source>
</evidence>
<dbReference type="SMART" id="SM00702">
    <property type="entry name" value="P4Hc"/>
    <property type="match status" value="1"/>
</dbReference>
<keyword evidence="8" id="KW-0732">Signal</keyword>
<name>A0A6P8HUQ2_ACTTE</name>
<dbReference type="CDD" id="cd00051">
    <property type="entry name" value="EFh"/>
    <property type="match status" value="1"/>
</dbReference>
<dbReference type="RefSeq" id="XP_031556337.1">
    <property type="nucleotide sequence ID" value="XM_031700477.1"/>
</dbReference>
<dbReference type="Pfam" id="PF13499">
    <property type="entry name" value="EF-hand_7"/>
    <property type="match status" value="1"/>
</dbReference>
<dbReference type="AlphaFoldDB" id="A0A6P8HUQ2"/>
<protein>
    <submittedName>
        <fullName evidence="12">Transmembrane prolyl 4-hydroxylase-like</fullName>
    </submittedName>
</protein>
<evidence type="ECO:0000256" key="1">
    <source>
        <dbReference type="ARBA" id="ARBA00001961"/>
    </source>
</evidence>
<organism evidence="11 12">
    <name type="scientific">Actinia tenebrosa</name>
    <name type="common">Australian red waratah sea anemone</name>
    <dbReference type="NCBI Taxonomy" id="6105"/>
    <lineage>
        <taxon>Eukaryota</taxon>
        <taxon>Metazoa</taxon>
        <taxon>Cnidaria</taxon>
        <taxon>Anthozoa</taxon>
        <taxon>Hexacorallia</taxon>
        <taxon>Actiniaria</taxon>
        <taxon>Actiniidae</taxon>
        <taxon>Actinia</taxon>
    </lineage>
</organism>
<evidence type="ECO:0000256" key="5">
    <source>
        <dbReference type="ARBA" id="ARBA00022964"/>
    </source>
</evidence>
<feature type="signal peptide" evidence="8">
    <location>
        <begin position="1"/>
        <end position="24"/>
    </location>
</feature>
<dbReference type="PANTHER" id="PTHR10869:SF246">
    <property type="entry name" value="TRANSMEMBRANE PROLYL 4-HYDROXYLASE"/>
    <property type="match status" value="1"/>
</dbReference>
<keyword evidence="3" id="KW-0106">Calcium</keyword>
<dbReference type="Proteomes" id="UP000515163">
    <property type="component" value="Unplaced"/>
</dbReference>
<dbReference type="GO" id="GO:0031418">
    <property type="term" value="F:L-ascorbic acid binding"/>
    <property type="evidence" value="ECO:0007669"/>
    <property type="project" value="UniProtKB-KW"/>
</dbReference>
<accession>A0A6P8HUQ2</accession>
<evidence type="ECO:0000259" key="9">
    <source>
        <dbReference type="PROSITE" id="PS50222"/>
    </source>
</evidence>
<dbReference type="InterPro" id="IPR006620">
    <property type="entry name" value="Pro_4_hyd_alph"/>
</dbReference>
<comment type="cofactor">
    <cofactor evidence="1">
        <name>L-ascorbate</name>
        <dbReference type="ChEBI" id="CHEBI:38290"/>
    </cofactor>
</comment>
<dbReference type="Gene3D" id="2.60.120.620">
    <property type="entry name" value="q2cbj1_9rhob like domain"/>
    <property type="match status" value="1"/>
</dbReference>
<dbReference type="FunCoup" id="A0A6P8HUQ2">
    <property type="interactions" value="247"/>
</dbReference>
<reference evidence="12" key="1">
    <citation type="submission" date="2025-08" db="UniProtKB">
        <authorList>
            <consortium name="RefSeq"/>
        </authorList>
    </citation>
    <scope>IDENTIFICATION</scope>
    <source>
        <tissue evidence="12">Tentacle</tissue>
    </source>
</reference>
<keyword evidence="7" id="KW-0408">Iron</keyword>
<dbReference type="InterPro" id="IPR044862">
    <property type="entry name" value="Pro_4_hyd_alph_FE2OG_OXY"/>
</dbReference>
<proteinExistence type="predicted"/>
<dbReference type="Gene3D" id="1.10.238.10">
    <property type="entry name" value="EF-hand"/>
    <property type="match status" value="1"/>
</dbReference>
<dbReference type="PANTHER" id="PTHR10869">
    <property type="entry name" value="PROLYL 4-HYDROXYLASE ALPHA SUBUNIT"/>
    <property type="match status" value="1"/>
</dbReference>
<keyword evidence="11" id="KW-1185">Reference proteome</keyword>
<dbReference type="GeneID" id="116293081"/>
<dbReference type="GO" id="GO:0005506">
    <property type="term" value="F:iron ion binding"/>
    <property type="evidence" value="ECO:0007669"/>
    <property type="project" value="InterPro"/>
</dbReference>
<evidence type="ECO:0000313" key="12">
    <source>
        <dbReference type="RefSeq" id="XP_031556337.1"/>
    </source>
</evidence>